<dbReference type="Pfam" id="PF13427">
    <property type="entry name" value="AadA_C"/>
    <property type="match status" value="1"/>
</dbReference>
<accession>A0A3E4U2D1</accession>
<reference evidence="3 4" key="1">
    <citation type="submission" date="2018-08" db="EMBL/GenBank/DDBJ databases">
        <title>A genome reference for cultivated species of the human gut microbiota.</title>
        <authorList>
            <person name="Zou Y."/>
            <person name="Xue W."/>
            <person name="Luo G."/>
        </authorList>
    </citation>
    <scope>NUCLEOTIDE SEQUENCE [LARGE SCALE GENOMIC DNA]</scope>
    <source>
        <strain evidence="3 4">TF05-11AC</strain>
    </source>
</reference>
<organism evidence="3 4">
    <name type="scientific">Hungatella hathewayi</name>
    <dbReference type="NCBI Taxonomy" id="154046"/>
    <lineage>
        <taxon>Bacteria</taxon>
        <taxon>Bacillati</taxon>
        <taxon>Bacillota</taxon>
        <taxon>Clostridia</taxon>
        <taxon>Lachnospirales</taxon>
        <taxon>Lachnospiraceae</taxon>
        <taxon>Hungatella</taxon>
    </lineage>
</organism>
<feature type="domain" description="Adenylyltransferase AadA C-terminal" evidence="2">
    <location>
        <begin position="4"/>
        <end position="63"/>
    </location>
</feature>
<evidence type="ECO:0000313" key="3">
    <source>
        <dbReference type="EMBL" id="RGM00532.1"/>
    </source>
</evidence>
<evidence type="ECO:0000313" key="4">
    <source>
        <dbReference type="Proteomes" id="UP000261257"/>
    </source>
</evidence>
<dbReference type="Proteomes" id="UP000261257">
    <property type="component" value="Unassembled WGS sequence"/>
</dbReference>
<keyword evidence="1" id="KW-0808">Transferase</keyword>
<dbReference type="EMBL" id="QSSQ01000025">
    <property type="protein sequence ID" value="RGM00532.1"/>
    <property type="molecule type" value="Genomic_DNA"/>
</dbReference>
<dbReference type="InterPro" id="IPR025184">
    <property type="entry name" value="AadA_C"/>
</dbReference>
<protein>
    <submittedName>
        <fullName evidence="3">DUF4111 domain-containing protein</fullName>
    </submittedName>
</protein>
<evidence type="ECO:0000259" key="2">
    <source>
        <dbReference type="Pfam" id="PF13427"/>
    </source>
</evidence>
<dbReference type="GO" id="GO:0016740">
    <property type="term" value="F:transferase activity"/>
    <property type="evidence" value="ECO:0007669"/>
    <property type="project" value="UniProtKB-KW"/>
</dbReference>
<sequence length="70" mass="7631">MLGLITHVSGDGRSVLLTLARMWFTEETGELCSKNIAAVWALPKMPPNLAPLLKMAEKVYIGGRGIHGRI</sequence>
<comment type="caution">
    <text evidence="3">The sequence shown here is derived from an EMBL/GenBank/DDBJ whole genome shotgun (WGS) entry which is preliminary data.</text>
</comment>
<proteinExistence type="predicted"/>
<dbReference type="AlphaFoldDB" id="A0A3E4U2D1"/>
<name>A0A3E4U2D1_9FIRM</name>
<evidence type="ECO:0000256" key="1">
    <source>
        <dbReference type="ARBA" id="ARBA00022679"/>
    </source>
</evidence>
<gene>
    <name evidence="3" type="ORF">DXC39_20495</name>
</gene>